<dbReference type="Pfam" id="PF01202">
    <property type="entry name" value="SKI"/>
    <property type="match status" value="1"/>
</dbReference>
<sequence length="214" mass="24166">MSRNVTPKNAMKKKFEVEDSNKTAIYRRGSNTKPALSGETVFLVGLRASGKTSLGRLVAERLGLPFADTDQLLVEKTGRSIAEIVESEGWDEFRRLETDVLREVAGKPMVVATGGGIVLARENREMLKAGGPVFYLLATTLLVVDRLTRDMDPENRPPLTELPLTEEMGELREERDPLYMEVAKFVLRAEESLEELVAEVQEKMRLVEMMKRRR</sequence>
<comment type="cofactor">
    <cofactor evidence="11">
        <name>Mg(2+)</name>
        <dbReference type="ChEBI" id="CHEBI:18420"/>
    </cofactor>
    <text evidence="11">Binds 1 Mg(2+) ion per subunit.</text>
</comment>
<dbReference type="InterPro" id="IPR031322">
    <property type="entry name" value="Shikimate/glucono_kinase"/>
</dbReference>
<evidence type="ECO:0000256" key="8">
    <source>
        <dbReference type="ARBA" id="ARBA00022840"/>
    </source>
</evidence>
<comment type="subcellular location">
    <subcellularLocation>
        <location evidence="11">Cytoplasm</location>
    </subcellularLocation>
</comment>
<dbReference type="GO" id="GO:0005524">
    <property type="term" value="F:ATP binding"/>
    <property type="evidence" value="ECO:0007669"/>
    <property type="project" value="UniProtKB-UniRule"/>
</dbReference>
<proteinExistence type="inferred from homology"/>
<keyword evidence="12" id="KW-0175">Coiled coil</keyword>
<dbReference type="EC" id="2.7.1.71" evidence="3 11"/>
<gene>
    <name evidence="11 13" type="primary">aroK</name>
    <name evidence="13" type="ORF">DFE_0185</name>
</gene>
<feature type="binding site" evidence="11">
    <location>
        <position position="175"/>
    </location>
    <ligand>
        <name>substrate</name>
    </ligand>
</feature>
<evidence type="ECO:0000256" key="7">
    <source>
        <dbReference type="ARBA" id="ARBA00022777"/>
    </source>
</evidence>
<organism evidence="13 14">
    <name type="scientific">Desulfovibrio ferrophilus</name>
    <dbReference type="NCBI Taxonomy" id="241368"/>
    <lineage>
        <taxon>Bacteria</taxon>
        <taxon>Pseudomonadati</taxon>
        <taxon>Thermodesulfobacteriota</taxon>
        <taxon>Desulfovibrionia</taxon>
        <taxon>Desulfovibrionales</taxon>
        <taxon>Desulfovibrionaceae</taxon>
        <taxon>Desulfovibrio</taxon>
    </lineage>
</organism>
<accession>A0A2Z6AUK2</accession>
<evidence type="ECO:0000256" key="11">
    <source>
        <dbReference type="HAMAP-Rule" id="MF_00109"/>
    </source>
</evidence>
<evidence type="ECO:0000256" key="12">
    <source>
        <dbReference type="SAM" id="Coils"/>
    </source>
</evidence>
<dbReference type="AlphaFoldDB" id="A0A2Z6AUK2"/>
<feature type="binding site" evidence="11">
    <location>
        <position position="156"/>
    </location>
    <ligand>
        <name>ATP</name>
        <dbReference type="ChEBI" id="CHEBI:30616"/>
    </ligand>
</feature>
<keyword evidence="5 11" id="KW-0808">Transferase</keyword>
<comment type="function">
    <text evidence="11">Catalyzes the specific phosphorylation of the 3-hydroxyl group of shikimic acid using ATP as a cosubstrate.</text>
</comment>
<dbReference type="SUPFAM" id="SSF52540">
    <property type="entry name" value="P-loop containing nucleoside triphosphate hydrolases"/>
    <property type="match status" value="1"/>
</dbReference>
<comment type="subunit">
    <text evidence="11">Monomer.</text>
</comment>
<keyword evidence="11" id="KW-0963">Cytoplasm</keyword>
<evidence type="ECO:0000256" key="10">
    <source>
        <dbReference type="ARBA" id="ARBA00048567"/>
    </source>
</evidence>
<dbReference type="GO" id="GO:0009073">
    <property type="term" value="P:aromatic amino acid family biosynthetic process"/>
    <property type="evidence" value="ECO:0007669"/>
    <property type="project" value="UniProtKB-KW"/>
</dbReference>
<dbReference type="EMBL" id="AP017378">
    <property type="protein sequence ID" value="BBD06911.1"/>
    <property type="molecule type" value="Genomic_DNA"/>
</dbReference>
<keyword evidence="11" id="KW-0460">Magnesium</keyword>
<dbReference type="PANTHER" id="PTHR21087:SF16">
    <property type="entry name" value="SHIKIMATE KINASE 1, CHLOROPLASTIC"/>
    <property type="match status" value="1"/>
</dbReference>
<feature type="binding site" evidence="11">
    <location>
        <position position="115"/>
    </location>
    <ligand>
        <name>substrate</name>
    </ligand>
</feature>
<comment type="similarity">
    <text evidence="2 11">Belongs to the shikimate kinase family.</text>
</comment>
<name>A0A2Z6AUK2_9BACT</name>
<dbReference type="GO" id="GO:0005829">
    <property type="term" value="C:cytosol"/>
    <property type="evidence" value="ECO:0007669"/>
    <property type="project" value="TreeGrafter"/>
</dbReference>
<dbReference type="OrthoDB" id="9800332at2"/>
<dbReference type="PRINTS" id="PR01100">
    <property type="entry name" value="SHIKIMTKNASE"/>
</dbReference>
<dbReference type="HAMAP" id="MF_00109">
    <property type="entry name" value="Shikimate_kinase"/>
    <property type="match status" value="1"/>
</dbReference>
<keyword evidence="4 11" id="KW-0028">Amino-acid biosynthesis</keyword>
<feature type="binding site" evidence="11">
    <location>
        <position position="94"/>
    </location>
    <ligand>
        <name>substrate</name>
    </ligand>
</feature>
<evidence type="ECO:0000256" key="5">
    <source>
        <dbReference type="ARBA" id="ARBA00022679"/>
    </source>
</evidence>
<dbReference type="InterPro" id="IPR023000">
    <property type="entry name" value="Shikimate_kinase_CS"/>
</dbReference>
<dbReference type="PROSITE" id="PS01128">
    <property type="entry name" value="SHIKIMATE_KINASE"/>
    <property type="match status" value="1"/>
</dbReference>
<keyword evidence="14" id="KW-1185">Reference proteome</keyword>
<comment type="catalytic activity">
    <reaction evidence="10 11">
        <text>shikimate + ATP = 3-phosphoshikimate + ADP + H(+)</text>
        <dbReference type="Rhea" id="RHEA:13121"/>
        <dbReference type="ChEBI" id="CHEBI:15378"/>
        <dbReference type="ChEBI" id="CHEBI:30616"/>
        <dbReference type="ChEBI" id="CHEBI:36208"/>
        <dbReference type="ChEBI" id="CHEBI:145989"/>
        <dbReference type="ChEBI" id="CHEBI:456216"/>
        <dbReference type="EC" id="2.7.1.71"/>
    </reaction>
</comment>
<feature type="binding site" evidence="11">
    <location>
        <position position="70"/>
    </location>
    <ligand>
        <name>substrate</name>
    </ligand>
</feature>
<feature type="coiled-coil region" evidence="12">
    <location>
        <begin position="186"/>
        <end position="213"/>
    </location>
</feature>
<dbReference type="InterPro" id="IPR027417">
    <property type="entry name" value="P-loop_NTPase"/>
</dbReference>
<keyword evidence="11" id="KW-0479">Metal-binding</keyword>
<evidence type="ECO:0000313" key="13">
    <source>
        <dbReference type="EMBL" id="BBD06911.1"/>
    </source>
</evidence>
<dbReference type="KEGG" id="dfl:DFE_0185"/>
<feature type="binding site" evidence="11">
    <location>
        <position position="52"/>
    </location>
    <ligand>
        <name>Mg(2+)</name>
        <dbReference type="ChEBI" id="CHEBI:18420"/>
    </ligand>
</feature>
<reference evidence="13 14" key="1">
    <citation type="journal article" date="2018" name="Sci. Adv.">
        <title>Multi-heme cytochromes provide a pathway for survival in energy-limited environments.</title>
        <authorList>
            <person name="Deng X."/>
            <person name="Dohmae N."/>
            <person name="Nealson K.H."/>
            <person name="Hashimoto K."/>
            <person name="Okamoto A."/>
        </authorList>
    </citation>
    <scope>NUCLEOTIDE SEQUENCE [LARGE SCALE GENOMIC DNA]</scope>
    <source>
        <strain evidence="13 14">IS5</strain>
    </source>
</reference>
<evidence type="ECO:0000256" key="3">
    <source>
        <dbReference type="ARBA" id="ARBA00012154"/>
    </source>
</evidence>
<protein>
    <recommendedName>
        <fullName evidence="3 11">Shikimate kinase</fullName>
        <shortName evidence="11">SK</shortName>
        <ecNumber evidence="3 11">2.7.1.71</ecNumber>
    </recommendedName>
</protein>
<dbReference type="GO" id="GO:0009423">
    <property type="term" value="P:chorismate biosynthetic process"/>
    <property type="evidence" value="ECO:0007669"/>
    <property type="project" value="UniProtKB-UniRule"/>
</dbReference>
<keyword evidence="7 11" id="KW-0418">Kinase</keyword>
<dbReference type="CDD" id="cd00464">
    <property type="entry name" value="SK"/>
    <property type="match status" value="1"/>
</dbReference>
<evidence type="ECO:0000256" key="2">
    <source>
        <dbReference type="ARBA" id="ARBA00006997"/>
    </source>
</evidence>
<dbReference type="Proteomes" id="UP000269883">
    <property type="component" value="Chromosome"/>
</dbReference>
<dbReference type="InterPro" id="IPR000623">
    <property type="entry name" value="Shikimate_kinase/TSH1"/>
</dbReference>
<evidence type="ECO:0000256" key="1">
    <source>
        <dbReference type="ARBA" id="ARBA00004842"/>
    </source>
</evidence>
<dbReference type="Gene3D" id="3.40.50.300">
    <property type="entry name" value="P-loop containing nucleotide triphosphate hydrolases"/>
    <property type="match status" value="1"/>
</dbReference>
<comment type="pathway">
    <text evidence="1 11">Metabolic intermediate biosynthesis; chorismate biosynthesis; chorismate from D-erythrose 4-phosphate and phosphoenolpyruvate: step 5/7.</text>
</comment>
<dbReference type="PANTHER" id="PTHR21087">
    <property type="entry name" value="SHIKIMATE KINASE"/>
    <property type="match status" value="1"/>
</dbReference>
<keyword evidence="6 11" id="KW-0547">Nucleotide-binding</keyword>
<evidence type="ECO:0000313" key="14">
    <source>
        <dbReference type="Proteomes" id="UP000269883"/>
    </source>
</evidence>
<evidence type="ECO:0000256" key="9">
    <source>
        <dbReference type="ARBA" id="ARBA00023141"/>
    </source>
</evidence>
<dbReference type="UniPathway" id="UPA00053">
    <property type="reaction ID" value="UER00088"/>
</dbReference>
<keyword evidence="9 11" id="KW-0057">Aromatic amino acid biosynthesis</keyword>
<dbReference type="GO" id="GO:0004765">
    <property type="term" value="F:shikimate kinase activity"/>
    <property type="evidence" value="ECO:0007669"/>
    <property type="project" value="UniProtKB-UniRule"/>
</dbReference>
<evidence type="ECO:0000256" key="6">
    <source>
        <dbReference type="ARBA" id="ARBA00022741"/>
    </source>
</evidence>
<dbReference type="GO" id="GO:0008652">
    <property type="term" value="P:amino acid biosynthetic process"/>
    <property type="evidence" value="ECO:0007669"/>
    <property type="project" value="UniProtKB-KW"/>
</dbReference>
<dbReference type="RefSeq" id="WP_126375707.1">
    <property type="nucleotide sequence ID" value="NZ_AP017378.1"/>
</dbReference>
<keyword evidence="8 11" id="KW-0067">ATP-binding</keyword>
<dbReference type="GO" id="GO:0000287">
    <property type="term" value="F:magnesium ion binding"/>
    <property type="evidence" value="ECO:0007669"/>
    <property type="project" value="UniProtKB-UniRule"/>
</dbReference>
<feature type="binding site" evidence="11">
    <location>
        <begin position="48"/>
        <end position="53"/>
    </location>
    <ligand>
        <name>ATP</name>
        <dbReference type="ChEBI" id="CHEBI:30616"/>
    </ligand>
</feature>
<comment type="caution">
    <text evidence="11">Lacks conserved residue(s) required for the propagation of feature annotation.</text>
</comment>
<dbReference type="NCBIfam" id="NF002988">
    <property type="entry name" value="PRK03731.1"/>
    <property type="match status" value="1"/>
</dbReference>
<evidence type="ECO:0000256" key="4">
    <source>
        <dbReference type="ARBA" id="ARBA00022605"/>
    </source>
</evidence>